<dbReference type="Pfam" id="PF08484">
    <property type="entry name" value="Methyltransf_14"/>
    <property type="match status" value="1"/>
</dbReference>
<dbReference type="AlphaFoldDB" id="A0A6M3X990"/>
<dbReference type="InterPro" id="IPR029063">
    <property type="entry name" value="SAM-dependent_MTases_sf"/>
</dbReference>
<protein>
    <submittedName>
        <fullName evidence="4">Putative methyltransferase</fullName>
    </submittedName>
</protein>
<dbReference type="PANTHER" id="PTHR43861:SF5">
    <property type="entry name" value="BLL5978 PROTEIN"/>
    <property type="match status" value="1"/>
</dbReference>
<dbReference type="Pfam" id="PF08421">
    <property type="entry name" value="Methyltransf_13"/>
    <property type="match status" value="1"/>
</dbReference>
<dbReference type="GO" id="GO:0008168">
    <property type="term" value="F:methyltransferase activity"/>
    <property type="evidence" value="ECO:0007669"/>
    <property type="project" value="UniProtKB-KW"/>
</dbReference>
<proteinExistence type="predicted"/>
<dbReference type="Gene3D" id="3.40.50.720">
    <property type="entry name" value="NAD(P)-binding Rossmann-like Domain"/>
    <property type="match status" value="1"/>
</dbReference>
<dbReference type="PANTHER" id="PTHR43861">
    <property type="entry name" value="TRANS-ACONITATE 2-METHYLTRANSFERASE-RELATED"/>
    <property type="match status" value="1"/>
</dbReference>
<keyword evidence="1" id="KW-0175">Coiled coil</keyword>
<evidence type="ECO:0000256" key="1">
    <source>
        <dbReference type="SAM" id="Coils"/>
    </source>
</evidence>
<organism evidence="4">
    <name type="scientific">viral metagenome</name>
    <dbReference type="NCBI Taxonomy" id="1070528"/>
    <lineage>
        <taxon>unclassified sequences</taxon>
        <taxon>metagenomes</taxon>
        <taxon>organismal metagenomes</taxon>
    </lineage>
</organism>
<dbReference type="InterPro" id="IPR013630">
    <property type="entry name" value="Methyltransf_Zn-bd_dom_put"/>
</dbReference>
<dbReference type="SUPFAM" id="SSF53335">
    <property type="entry name" value="S-adenosyl-L-methionine-dependent methyltransferases"/>
    <property type="match status" value="1"/>
</dbReference>
<dbReference type="InterPro" id="IPR038576">
    <property type="entry name" value="Methyltransf_Zn-bd_dom_put_sf"/>
</dbReference>
<feature type="coiled-coil region" evidence="1">
    <location>
        <begin position="277"/>
        <end position="304"/>
    </location>
</feature>
<dbReference type="GO" id="GO:0032259">
    <property type="term" value="P:methylation"/>
    <property type="evidence" value="ECO:0007669"/>
    <property type="project" value="UniProtKB-KW"/>
</dbReference>
<keyword evidence="4" id="KW-0489">Methyltransferase</keyword>
<dbReference type="Gene3D" id="6.20.50.110">
    <property type="entry name" value="Methyltransferase, zinc-binding domain"/>
    <property type="match status" value="1"/>
</dbReference>
<reference evidence="4" key="1">
    <citation type="submission" date="2020-03" db="EMBL/GenBank/DDBJ databases">
        <title>The deep terrestrial virosphere.</title>
        <authorList>
            <person name="Holmfeldt K."/>
            <person name="Nilsson E."/>
            <person name="Simone D."/>
            <person name="Lopez-Fernandez M."/>
            <person name="Wu X."/>
            <person name="de Brujin I."/>
            <person name="Lundin D."/>
            <person name="Andersson A."/>
            <person name="Bertilsson S."/>
            <person name="Dopson M."/>
        </authorList>
    </citation>
    <scope>NUCLEOTIDE SEQUENCE</scope>
    <source>
        <strain evidence="4">TM448B00218</strain>
    </source>
</reference>
<gene>
    <name evidence="4" type="ORF">TM448B00218_0027</name>
</gene>
<dbReference type="EMBL" id="MT144600">
    <property type="protein sequence ID" value="QJH94384.1"/>
    <property type="molecule type" value="Genomic_DNA"/>
</dbReference>
<dbReference type="InterPro" id="IPR013691">
    <property type="entry name" value="MeTrfase_14"/>
</dbReference>
<evidence type="ECO:0000313" key="4">
    <source>
        <dbReference type="EMBL" id="QJH94384.1"/>
    </source>
</evidence>
<dbReference type="Gene3D" id="3.40.50.150">
    <property type="entry name" value="Vaccinia Virus protein VP39"/>
    <property type="match status" value="1"/>
</dbReference>
<sequence length="409" mass="45807">MNCRSCGGETVRFLDLGHHPPSDAFLSNLDGPETYYPLTVHVCTKCDLVQLGYTVPPDVLFTNKYPYLTGSNAGGVEHFHRLATDTVKRFKLKPFDMVVDVGSNDGTLLSGFQNEGVRVFGVEPCENVAAVAMRNGVPTVNTWFGKDMAVKNAILDAKVITACNVFAHVPDINGFVDTVKTFLAEDGVFIIESPYLLDMIDNLAYDTIYHEHIYYWAYSPLQRLLGKHDLEVFDIEKKDVHGGTIRYYIGHRGAHDRVRYRVTSVFEQEKKVNIDYLIDFAEKVKQHKKDLNDLLKRIKQKGKKIFGLSAPAKGNTLLNYCHINGDVLEYITEINPLKVGKYTPGVHVPVIHENAAGGCSYALLLAWNWKDQIIGNMGEFIRGGGRFIIPIPEPKIEHIGSGVWAGYEL</sequence>
<feature type="domain" description="Methyltransferase putative zinc binding" evidence="2">
    <location>
        <begin position="3"/>
        <end position="61"/>
    </location>
</feature>
<evidence type="ECO:0000259" key="2">
    <source>
        <dbReference type="Pfam" id="PF08421"/>
    </source>
</evidence>
<dbReference type="Pfam" id="PF13489">
    <property type="entry name" value="Methyltransf_23"/>
    <property type="match status" value="1"/>
</dbReference>
<evidence type="ECO:0000259" key="3">
    <source>
        <dbReference type="Pfam" id="PF08484"/>
    </source>
</evidence>
<accession>A0A6M3X990</accession>
<feature type="domain" description="C-methyltransferase" evidence="3">
    <location>
        <begin position="240"/>
        <end position="392"/>
    </location>
</feature>
<name>A0A6M3X990_9ZZZZ</name>
<keyword evidence="4" id="KW-0808">Transferase</keyword>